<proteinExistence type="predicted"/>
<name>A0A9P9ACE7_9PEZI</name>
<feature type="compositionally biased region" description="Polar residues" evidence="1">
    <location>
        <begin position="529"/>
        <end position="540"/>
    </location>
</feature>
<feature type="compositionally biased region" description="Basic and acidic residues" evidence="1">
    <location>
        <begin position="504"/>
        <end position="513"/>
    </location>
</feature>
<dbReference type="EMBL" id="JAGSXJ010000012">
    <property type="protein sequence ID" value="KAH6686889.1"/>
    <property type="molecule type" value="Genomic_DNA"/>
</dbReference>
<protein>
    <submittedName>
        <fullName evidence="2">Uncharacterized protein</fullName>
    </submittedName>
</protein>
<feature type="compositionally biased region" description="Polar residues" evidence="1">
    <location>
        <begin position="583"/>
        <end position="604"/>
    </location>
</feature>
<feature type="compositionally biased region" description="Basic and acidic residues" evidence="1">
    <location>
        <begin position="425"/>
        <end position="470"/>
    </location>
</feature>
<gene>
    <name evidence="2" type="ORF">F5X68DRAFT_276159</name>
</gene>
<feature type="compositionally biased region" description="Polar residues" evidence="1">
    <location>
        <begin position="613"/>
        <end position="639"/>
    </location>
</feature>
<accession>A0A9P9ACE7</accession>
<evidence type="ECO:0000313" key="2">
    <source>
        <dbReference type="EMBL" id="KAH6686889.1"/>
    </source>
</evidence>
<feature type="compositionally biased region" description="Polar residues" evidence="1">
    <location>
        <begin position="413"/>
        <end position="424"/>
    </location>
</feature>
<feature type="region of interest" description="Disordered" evidence="1">
    <location>
        <begin position="407"/>
        <end position="680"/>
    </location>
</feature>
<dbReference type="Proteomes" id="UP000770015">
    <property type="component" value="Unassembled WGS sequence"/>
</dbReference>
<keyword evidence="3" id="KW-1185">Reference proteome</keyword>
<evidence type="ECO:0000256" key="1">
    <source>
        <dbReference type="SAM" id="MobiDB-lite"/>
    </source>
</evidence>
<evidence type="ECO:0000313" key="3">
    <source>
        <dbReference type="Proteomes" id="UP000770015"/>
    </source>
</evidence>
<reference evidence="2" key="1">
    <citation type="journal article" date="2021" name="Nat. Commun.">
        <title>Genetic determinants of endophytism in the Arabidopsis root mycobiome.</title>
        <authorList>
            <person name="Mesny F."/>
            <person name="Miyauchi S."/>
            <person name="Thiergart T."/>
            <person name="Pickel B."/>
            <person name="Atanasova L."/>
            <person name="Karlsson M."/>
            <person name="Huettel B."/>
            <person name="Barry K.W."/>
            <person name="Haridas S."/>
            <person name="Chen C."/>
            <person name="Bauer D."/>
            <person name="Andreopoulos W."/>
            <person name="Pangilinan J."/>
            <person name="LaButti K."/>
            <person name="Riley R."/>
            <person name="Lipzen A."/>
            <person name="Clum A."/>
            <person name="Drula E."/>
            <person name="Henrissat B."/>
            <person name="Kohler A."/>
            <person name="Grigoriev I.V."/>
            <person name="Martin F.M."/>
            <person name="Hacquard S."/>
        </authorList>
    </citation>
    <scope>NUCLEOTIDE SEQUENCE</scope>
    <source>
        <strain evidence="2">MPI-SDFR-AT-0117</strain>
    </source>
</reference>
<dbReference type="OrthoDB" id="4267316at2759"/>
<dbReference type="AlphaFoldDB" id="A0A9P9ACE7"/>
<sequence length="799" mass="87943">MTRTELVFNHLPRLHPIPVETSTQTASLRIIKHLNSPEDDEAQTLLCAVERQSVASRENPDRALPSLVVAKVYDSMFYSGMDVVAEADNEVAHESSAYTAFDAAIHDKKPEDSTLIRDFQLEFYGCWFFLAPSQDPNFAGKTRPVRLILNEYVEGLSISDMCDVDQRGVLVPLDATRQPIPDPVALGSPDVTNTDIRVADRQLLHWHRRMFIIDAIVDGLTRQAHMGVQLLGISPDQIIIEGGYGAVAQSGPYSTDREARKTPRVVVINYTRSITGHVTAYGANDLEKLPKPCSPIDRDGNRSLASLRGWWPADWEDLPQPDCHTIWPLWFRRTFDTPDYIRRAEAEPLLRTINEQMWAVEDAEKAKLPAKYQRGSAPEQVFMHETPGAIKAFVEECVLAQKERDERLAAEPQTPTNPAAQQAKQEGDRARLEKERQGKQSKQRQDRLNKEDQERLSKKRQEQPDKKPQEQRVLATGVDSSRPPGSKTTKSAQPAMDLPLRGPKHSETPDKPSAKNKGKGLAATESRSKNTPAKQHSGKTPASWDGRRVGATHSATGRGLSPIPAPMMGQFGSTPGGKENQKGGATQSGSVRGSPHTTMHQTPWSPIPPWQTSPPGTQYSSYGQAQPSYQARSPTSVPQGLTEHPGPRQPTGSGGGSSLEAQAGSSFVGRGPEKSPQKLDSYGFPEELGAAPLQNITNQLVEVEATAVVFLQEVVLPEANVEEADVEEADAEEANVEEAVLAEAARTALVVERTPLLSDSWYCCGILEGAGVWWEKGDGVFHLCLHFQVVWFAPRPITQ</sequence>
<organism evidence="2 3">
    <name type="scientific">Plectosphaerella plurivora</name>
    <dbReference type="NCBI Taxonomy" id="936078"/>
    <lineage>
        <taxon>Eukaryota</taxon>
        <taxon>Fungi</taxon>
        <taxon>Dikarya</taxon>
        <taxon>Ascomycota</taxon>
        <taxon>Pezizomycotina</taxon>
        <taxon>Sordariomycetes</taxon>
        <taxon>Hypocreomycetidae</taxon>
        <taxon>Glomerellales</taxon>
        <taxon>Plectosphaerellaceae</taxon>
        <taxon>Plectosphaerella</taxon>
    </lineage>
</organism>
<comment type="caution">
    <text evidence="2">The sequence shown here is derived from an EMBL/GenBank/DDBJ whole genome shotgun (WGS) entry which is preliminary data.</text>
</comment>